<evidence type="ECO:0000313" key="1">
    <source>
        <dbReference type="EMBL" id="MCU7616981.1"/>
    </source>
</evidence>
<proteinExistence type="predicted"/>
<reference evidence="2" key="1">
    <citation type="submission" date="2023-07" db="EMBL/GenBank/DDBJ databases">
        <title>Chryseobacterium sp. strain PBS4-4 Genome sequencing and assembly.</title>
        <authorList>
            <person name="Jung Y."/>
        </authorList>
    </citation>
    <scope>NUCLEOTIDE SEQUENCE [LARGE SCALE GENOMIC DNA]</scope>
    <source>
        <strain evidence="2">PBS4-4</strain>
    </source>
</reference>
<dbReference type="EMBL" id="JAOTEM010000001">
    <property type="protein sequence ID" value="MCU7616981.1"/>
    <property type="molecule type" value="Genomic_DNA"/>
</dbReference>
<keyword evidence="2" id="KW-1185">Reference proteome</keyword>
<evidence type="ECO:0008006" key="3">
    <source>
        <dbReference type="Google" id="ProtNLM"/>
    </source>
</evidence>
<evidence type="ECO:0000313" key="2">
    <source>
        <dbReference type="Proteomes" id="UP001208649"/>
    </source>
</evidence>
<dbReference type="Proteomes" id="UP001208649">
    <property type="component" value="Unassembled WGS sequence"/>
</dbReference>
<comment type="caution">
    <text evidence="1">The sequence shown here is derived from an EMBL/GenBank/DDBJ whole genome shotgun (WGS) entry which is preliminary data.</text>
</comment>
<protein>
    <recommendedName>
        <fullName evidence="3">Lipoprotein</fullName>
    </recommendedName>
</protein>
<dbReference type="PROSITE" id="PS51257">
    <property type="entry name" value="PROKAR_LIPOPROTEIN"/>
    <property type="match status" value="1"/>
</dbReference>
<organism evidence="1 2">
    <name type="scientific">Chryseobacterium edaphi</name>
    <dbReference type="NCBI Taxonomy" id="2976532"/>
    <lineage>
        <taxon>Bacteria</taxon>
        <taxon>Pseudomonadati</taxon>
        <taxon>Bacteroidota</taxon>
        <taxon>Flavobacteriia</taxon>
        <taxon>Flavobacteriales</taxon>
        <taxon>Weeksellaceae</taxon>
        <taxon>Chryseobacterium group</taxon>
        <taxon>Chryseobacterium</taxon>
    </lineage>
</organism>
<name>A0ABT2W434_9FLAO</name>
<accession>A0ABT2W434</accession>
<sequence length="123" mass="14531">MKKCLLMILVLFIFSCNDKKQGNITCESQRKKAKRDLKNNQFTYFEHIDLLDNNDNNDLKNFAILMKENNIKVVFDTLRFASCLPNSETDPNNLECYKEMMNNNLHAKFGHQFFDSLRLKSKK</sequence>
<gene>
    <name evidence="1" type="ORF">NZ698_07210</name>
</gene>
<dbReference type="RefSeq" id="WP_263002400.1">
    <property type="nucleotide sequence ID" value="NZ_JAOTEM010000001.1"/>
</dbReference>